<proteinExistence type="inferred from homology"/>
<dbReference type="RefSeq" id="WP_065489300.1">
    <property type="nucleotide sequence ID" value="NZ_CP009111.1"/>
</dbReference>
<protein>
    <recommendedName>
        <fullName evidence="9">Cutinase</fullName>
    </recommendedName>
</protein>
<dbReference type="PATRIC" id="fig|37919.13.peg.1155"/>
<dbReference type="Gene3D" id="3.40.50.1820">
    <property type="entry name" value="alpha/beta hydrolase"/>
    <property type="match status" value="1"/>
</dbReference>
<dbReference type="GO" id="GO:0052689">
    <property type="term" value="F:carboxylic ester hydrolase activity"/>
    <property type="evidence" value="ECO:0007669"/>
    <property type="project" value="UniProtKB-KW"/>
</dbReference>
<feature type="region of interest" description="Disordered" evidence="5">
    <location>
        <begin position="38"/>
        <end position="61"/>
    </location>
</feature>
<evidence type="ECO:0000313" key="7">
    <source>
        <dbReference type="EMBL" id="ANS25865.1"/>
    </source>
</evidence>
<evidence type="ECO:0000256" key="4">
    <source>
        <dbReference type="ARBA" id="ARBA00023157"/>
    </source>
</evidence>
<keyword evidence="6" id="KW-0732">Signal</keyword>
<feature type="chain" id="PRO_5038424424" description="Cutinase" evidence="6">
    <location>
        <begin position="30"/>
        <end position="435"/>
    </location>
</feature>
<reference evidence="7 8" key="1">
    <citation type="submission" date="2014-07" db="EMBL/GenBank/DDBJ databases">
        <authorList>
            <person name="Zhang J.E."/>
            <person name="Yang H."/>
            <person name="Guo J."/>
            <person name="Deng Z."/>
            <person name="Luo H."/>
            <person name="Luo M."/>
            <person name="Zhao B."/>
        </authorList>
    </citation>
    <scope>NUCLEOTIDE SEQUENCE [LARGE SCALE GENOMIC DNA]</scope>
    <source>
        <strain evidence="7 8">1CP</strain>
    </source>
</reference>
<dbReference type="Pfam" id="PF01083">
    <property type="entry name" value="Cutinase"/>
    <property type="match status" value="1"/>
</dbReference>
<evidence type="ECO:0000256" key="2">
    <source>
        <dbReference type="ARBA" id="ARBA00022487"/>
    </source>
</evidence>
<evidence type="ECO:0000256" key="6">
    <source>
        <dbReference type="SAM" id="SignalP"/>
    </source>
</evidence>
<feature type="compositionally biased region" description="Low complexity" evidence="5">
    <location>
        <begin position="38"/>
        <end position="53"/>
    </location>
</feature>
<dbReference type="PANTHER" id="PTHR33630">
    <property type="entry name" value="CUTINASE RV1984C-RELATED-RELATED"/>
    <property type="match status" value="1"/>
</dbReference>
<accession>A0A1B1JZU1</accession>
<comment type="similarity">
    <text evidence="1">Belongs to the cutinase family.</text>
</comment>
<dbReference type="InterPro" id="IPR000675">
    <property type="entry name" value="Cutinase/axe"/>
</dbReference>
<evidence type="ECO:0000256" key="3">
    <source>
        <dbReference type="ARBA" id="ARBA00022801"/>
    </source>
</evidence>
<evidence type="ECO:0000313" key="8">
    <source>
        <dbReference type="Proteomes" id="UP000186108"/>
    </source>
</evidence>
<organism evidence="7 8">
    <name type="scientific">Rhodococcus opacus</name>
    <name type="common">Nocardia opaca</name>
    <dbReference type="NCBI Taxonomy" id="37919"/>
    <lineage>
        <taxon>Bacteria</taxon>
        <taxon>Bacillati</taxon>
        <taxon>Actinomycetota</taxon>
        <taxon>Actinomycetes</taxon>
        <taxon>Mycobacteriales</taxon>
        <taxon>Nocardiaceae</taxon>
        <taxon>Rhodococcus</taxon>
    </lineage>
</organism>
<evidence type="ECO:0000256" key="1">
    <source>
        <dbReference type="ARBA" id="ARBA00007534"/>
    </source>
</evidence>
<keyword evidence="2" id="KW-0719">Serine esterase</keyword>
<dbReference type="AlphaFoldDB" id="A0A1B1JZU1"/>
<evidence type="ECO:0000256" key="5">
    <source>
        <dbReference type="SAM" id="MobiDB-lite"/>
    </source>
</evidence>
<evidence type="ECO:0008006" key="9">
    <source>
        <dbReference type="Google" id="ProtNLM"/>
    </source>
</evidence>
<keyword evidence="3" id="KW-0378">Hydrolase</keyword>
<name>A0A1B1JZU1_RHOOP</name>
<sequence>MLRSSTAVTGPVRAAIAATVLLLTATAFGAPGLAVAAPDTGSAGSGSADSGSADTDRVDPNNYAADCPDVMIVAVSGATDSTEDRNPLADENRQLWSNWVGNVTVPTGEANKDDPGTVGWMYVPYPSTYGLGLLQPVPTYQDSMAAGVASTNRILDENKAKCGDATKYVLLGYSVGAEVVERVSRELGHRDSNALVTADDIAGVALIGDPYRPAGTPSMGEPGPPGGGFMSSEPADYGALDGKITYACRPYDIACDAPQEIAVLELALGVLGQMHFTLLNPGQTVSDFANAVTNMAARSIVHIVTHEDWFASDESFLDVLRKVADRTYDPDGPDRNMQVSQEQIVEALNWAMGPGSDVVKAKLADEGPGFVEDNRDVFELVIKPYIFLGFIQHLFYWNNNPNDPWYWESEKVVDWITALAQSEKDGETIPAAPGK</sequence>
<dbReference type="PANTHER" id="PTHR33630:SF9">
    <property type="entry name" value="CUTINASE 4"/>
    <property type="match status" value="1"/>
</dbReference>
<dbReference type="InterPro" id="IPR029058">
    <property type="entry name" value="AB_hydrolase_fold"/>
</dbReference>
<dbReference type="SMART" id="SM01110">
    <property type="entry name" value="Cutinase"/>
    <property type="match status" value="1"/>
</dbReference>
<gene>
    <name evidence="7" type="ORF">R1CP_05665</name>
</gene>
<keyword evidence="4" id="KW-1015">Disulfide bond</keyword>
<dbReference type="EMBL" id="CP009111">
    <property type="protein sequence ID" value="ANS25865.1"/>
    <property type="molecule type" value="Genomic_DNA"/>
</dbReference>
<dbReference type="Proteomes" id="UP000186108">
    <property type="component" value="Chromosome"/>
</dbReference>
<dbReference type="SUPFAM" id="SSF53474">
    <property type="entry name" value="alpha/beta-Hydrolases"/>
    <property type="match status" value="1"/>
</dbReference>
<feature type="signal peptide" evidence="6">
    <location>
        <begin position="1"/>
        <end position="29"/>
    </location>
</feature>